<accession>A0AA39HAT6</accession>
<proteinExistence type="predicted"/>
<evidence type="ECO:0000256" key="1">
    <source>
        <dbReference type="SAM" id="Phobius"/>
    </source>
</evidence>
<keyword evidence="1" id="KW-0812">Transmembrane</keyword>
<organism evidence="2 3">
    <name type="scientific">Steinernema hermaphroditum</name>
    <dbReference type="NCBI Taxonomy" id="289476"/>
    <lineage>
        <taxon>Eukaryota</taxon>
        <taxon>Metazoa</taxon>
        <taxon>Ecdysozoa</taxon>
        <taxon>Nematoda</taxon>
        <taxon>Chromadorea</taxon>
        <taxon>Rhabditida</taxon>
        <taxon>Tylenchina</taxon>
        <taxon>Panagrolaimomorpha</taxon>
        <taxon>Strongyloidoidea</taxon>
        <taxon>Steinernematidae</taxon>
        <taxon>Steinernema</taxon>
    </lineage>
</organism>
<name>A0AA39HAT6_9BILA</name>
<dbReference type="EMBL" id="JAUCMV010000004">
    <property type="protein sequence ID" value="KAK0402270.1"/>
    <property type="molecule type" value="Genomic_DNA"/>
</dbReference>
<reference evidence="2" key="1">
    <citation type="submission" date="2023-06" db="EMBL/GenBank/DDBJ databases">
        <title>Genomic analysis of the entomopathogenic nematode Steinernema hermaphroditum.</title>
        <authorList>
            <person name="Schwarz E.M."/>
            <person name="Heppert J.K."/>
            <person name="Baniya A."/>
            <person name="Schwartz H.T."/>
            <person name="Tan C.-H."/>
            <person name="Antoshechkin I."/>
            <person name="Sternberg P.W."/>
            <person name="Goodrich-Blair H."/>
            <person name="Dillman A.R."/>
        </authorList>
    </citation>
    <scope>NUCLEOTIDE SEQUENCE</scope>
    <source>
        <strain evidence="2">PS9179</strain>
        <tissue evidence="2">Whole animal</tissue>
    </source>
</reference>
<keyword evidence="3" id="KW-1185">Reference proteome</keyword>
<gene>
    <name evidence="2" type="ORF">QR680_016241</name>
</gene>
<comment type="caution">
    <text evidence="2">The sequence shown here is derived from an EMBL/GenBank/DDBJ whole genome shotgun (WGS) entry which is preliminary data.</text>
</comment>
<dbReference type="Proteomes" id="UP001175271">
    <property type="component" value="Unassembled WGS sequence"/>
</dbReference>
<evidence type="ECO:0000313" key="2">
    <source>
        <dbReference type="EMBL" id="KAK0402270.1"/>
    </source>
</evidence>
<keyword evidence="1" id="KW-0472">Membrane</keyword>
<feature type="transmembrane region" description="Helical" evidence="1">
    <location>
        <begin position="20"/>
        <end position="47"/>
    </location>
</feature>
<keyword evidence="1" id="KW-1133">Transmembrane helix</keyword>
<protein>
    <submittedName>
        <fullName evidence="2">Uncharacterized protein</fullName>
    </submittedName>
</protein>
<evidence type="ECO:0000313" key="3">
    <source>
        <dbReference type="Proteomes" id="UP001175271"/>
    </source>
</evidence>
<sequence length="81" mass="9552">MSDLNHFREEEQAEEQRFEWVLFAMCVCISAIIIAFVIFVIGMTALIGHTMLQRRETIISILATPKRLRRTEQRFMKVSFC</sequence>
<dbReference type="AlphaFoldDB" id="A0AA39HAT6"/>